<evidence type="ECO:0000256" key="4">
    <source>
        <dbReference type="ARBA" id="ARBA00022490"/>
    </source>
</evidence>
<keyword evidence="4" id="KW-0963">Cytoplasm</keyword>
<dbReference type="GO" id="GO:0001664">
    <property type="term" value="F:G protein-coupled receptor binding"/>
    <property type="evidence" value="ECO:0007669"/>
    <property type="project" value="TreeGrafter"/>
</dbReference>
<keyword evidence="5" id="KW-0597">Phosphoprotein</keyword>
<evidence type="ECO:0000256" key="8">
    <source>
        <dbReference type="SAM" id="MobiDB-lite"/>
    </source>
</evidence>
<comment type="subcellular location">
    <subcellularLocation>
        <location evidence="2">Cytoplasm</location>
    </subcellularLocation>
    <subcellularLocation>
        <location evidence="1">Membrane</location>
    </subcellularLocation>
</comment>
<keyword evidence="7" id="KW-0472">Membrane</keyword>
<evidence type="ECO:0000256" key="1">
    <source>
        <dbReference type="ARBA" id="ARBA00004370"/>
    </source>
</evidence>
<dbReference type="FunFam" id="1.20.900.10:FF:000006">
    <property type="entry name" value="Rho guanine nucleotide exchange factor (GEF) 11"/>
    <property type="match status" value="1"/>
</dbReference>
<dbReference type="AlphaFoldDB" id="A0A6B0S561"/>
<accession>A0A6B0S561</accession>
<evidence type="ECO:0000259" key="9">
    <source>
        <dbReference type="PROSITE" id="PS50010"/>
    </source>
</evidence>
<dbReference type="Gene3D" id="1.10.167.10">
    <property type="entry name" value="Regulator of G-protein Signalling 4, domain 2"/>
    <property type="match status" value="1"/>
</dbReference>
<dbReference type="PANTHER" id="PTHR45872:SF4">
    <property type="entry name" value="RHO GUANINE NUCLEOTIDE EXCHANGE FACTOR 1"/>
    <property type="match status" value="1"/>
</dbReference>
<dbReference type="Pfam" id="PF17838">
    <property type="entry name" value="PH_16"/>
    <property type="match status" value="1"/>
</dbReference>
<comment type="caution">
    <text evidence="10">The sequence shown here is derived from an EMBL/GenBank/DDBJ whole genome shotgun (WGS) entry which is preliminary data.</text>
</comment>
<dbReference type="InterPro" id="IPR044926">
    <property type="entry name" value="RGS_subdomain_2"/>
</dbReference>
<name>A0A6B0S561_9CETA</name>
<dbReference type="CDD" id="cd00160">
    <property type="entry name" value="RhoGEF"/>
    <property type="match status" value="1"/>
</dbReference>
<feature type="region of interest" description="Disordered" evidence="8">
    <location>
        <begin position="305"/>
        <end position="482"/>
    </location>
</feature>
<evidence type="ECO:0000256" key="5">
    <source>
        <dbReference type="ARBA" id="ARBA00022553"/>
    </source>
</evidence>
<feature type="compositionally biased region" description="Basic and acidic residues" evidence="8">
    <location>
        <begin position="310"/>
        <end position="340"/>
    </location>
</feature>
<proteinExistence type="predicted"/>
<keyword evidence="11" id="KW-1185">Reference proteome</keyword>
<dbReference type="InterPro" id="IPR000219">
    <property type="entry name" value="DH_dom"/>
</dbReference>
<dbReference type="PROSITE" id="PS50010">
    <property type="entry name" value="DH_2"/>
    <property type="match status" value="1"/>
</dbReference>
<dbReference type="Proteomes" id="UP000322234">
    <property type="component" value="Unassembled WGS sequence"/>
</dbReference>
<dbReference type="InterPro" id="IPR011993">
    <property type="entry name" value="PH-like_dom_sf"/>
</dbReference>
<protein>
    <recommendedName>
        <fullName evidence="9">DH domain-containing protein</fullName>
    </recommendedName>
</protein>
<organism evidence="10 11">
    <name type="scientific">Bos mutus</name>
    <name type="common">wild yak</name>
    <dbReference type="NCBI Taxonomy" id="72004"/>
    <lineage>
        <taxon>Eukaryota</taxon>
        <taxon>Metazoa</taxon>
        <taxon>Chordata</taxon>
        <taxon>Craniata</taxon>
        <taxon>Vertebrata</taxon>
        <taxon>Euteleostomi</taxon>
        <taxon>Mammalia</taxon>
        <taxon>Eutheria</taxon>
        <taxon>Laurasiatheria</taxon>
        <taxon>Artiodactyla</taxon>
        <taxon>Ruminantia</taxon>
        <taxon>Pecora</taxon>
        <taxon>Bovidae</taxon>
        <taxon>Bovinae</taxon>
        <taxon>Bos</taxon>
    </lineage>
</organism>
<reference evidence="10" key="1">
    <citation type="submission" date="2019-10" db="EMBL/GenBank/DDBJ databases">
        <title>The sequence and de novo assembly of the wild yak genome.</title>
        <authorList>
            <person name="Liu Y."/>
        </authorList>
    </citation>
    <scope>NUCLEOTIDE SEQUENCE [LARGE SCALE GENOMIC DNA]</scope>
    <source>
        <strain evidence="10">WY2019</strain>
    </source>
</reference>
<dbReference type="InterPro" id="IPR041020">
    <property type="entry name" value="PH_16"/>
</dbReference>
<dbReference type="SUPFAM" id="SSF50729">
    <property type="entry name" value="PH domain-like"/>
    <property type="match status" value="1"/>
</dbReference>
<sequence>MRAEAIPPLPQAPGPPRPSLAPVSIIGAEDEDFEIELKTNPEEQNNQFQNLDQVKRRPAHLMALLQHVAMQFEPGPLLCCLHADMLGSLGPKEFKKAFIDFYHSFLDKHSILRVMVPPAVAFELDRTRPDLFPEDLQRQFVQEVVQSQQVAVVRQLEDFRSKKLMGMTPWEQELVQLGAWVARDRASYEARERHLAERQLTHLEEMQHTISNDEEKSAAVVNAISMYMRHLGVRTKSGDKKSGRNFFRKKMIGNRRSDEPTKTKKGLSSFLDAARWNRGEPQGEVPGLGPALTSLCCPHLTIPSLVSPPDFRHPKVEVDAEKPGLTERKGGQGAPSRDRNLGGPGQDTPGVSPHLLSGDSPDREPGVDALLEVGDPPPQGPASLDAPAPLESTEEAADTERLSGRLGRSESLRVSDRRRPSRGSLGAKGRGGGRSRSDVDMDPSSATAVLGPTRRATPEPGDEGEPGRSGLELEPEEPPGWRELVPQDILHSLPKSQVKRQEVISELLVTEAAHVRMLRVLHDVFYQPIADGGFYSQEELQNIFPSLDELIEVHSLFLDSLMKRRQDSGYLIKEIGDVLLARFDGAEGSWFQKISSRFCSRQSFALEQLKAKQRKEPRFCTFVQEAESRPRCRRLQLKDMIPTEMQRLTKYPLLLQSIEQNTEEPVERVKVERAAECCREILQHVNLAVRDMEDLLRLKDYQRRLDLTHLRQSNDPMLSEFKNLDITKKRLIYEGPLTWRVTKDKARQDERFLLKSHSRTLTPTPDGKTMLRPVLRLTSAMTREVATDHKAFYVIFTWDQEAQIYELVAQTVSERRIWCTLITETAGCLKVPSRTSRPKHRPGPSSTREPLLSSSENGNGSREMPPADGRMERLFNSLLPFCRQGLEGQLAAKALQKVLTLKQLLLPSEEDSGAGPPLEGDGVPGGSPLSPTQPQEIREELLSLEETIKQLEVVWPGGGSREEGAKWRSPSH</sequence>
<dbReference type="Gene3D" id="2.30.29.30">
    <property type="entry name" value="Pleckstrin-homology domain (PH domain)/Phosphotyrosine-binding domain (PTB)"/>
    <property type="match status" value="1"/>
</dbReference>
<keyword evidence="3" id="KW-0343">GTPase activation</keyword>
<dbReference type="GO" id="GO:0016020">
    <property type="term" value="C:membrane"/>
    <property type="evidence" value="ECO:0007669"/>
    <property type="project" value="UniProtKB-SubCell"/>
</dbReference>
<dbReference type="EMBL" id="VBQZ03000181">
    <property type="protein sequence ID" value="MXQ97072.1"/>
    <property type="molecule type" value="Genomic_DNA"/>
</dbReference>
<dbReference type="Gene3D" id="1.20.900.10">
    <property type="entry name" value="Dbl homology (DH) domain"/>
    <property type="match status" value="1"/>
</dbReference>
<dbReference type="GO" id="GO:0005737">
    <property type="term" value="C:cytoplasm"/>
    <property type="evidence" value="ECO:0007669"/>
    <property type="project" value="UniProtKB-SubCell"/>
</dbReference>
<dbReference type="SUPFAM" id="SSF48097">
    <property type="entry name" value="Regulator of G-protein signaling, RGS"/>
    <property type="match status" value="1"/>
</dbReference>
<dbReference type="SMART" id="SM00325">
    <property type="entry name" value="RhoGEF"/>
    <property type="match status" value="1"/>
</dbReference>
<dbReference type="InterPro" id="IPR036305">
    <property type="entry name" value="RGS_sf"/>
</dbReference>
<feature type="domain" description="DH" evidence="9">
    <location>
        <begin position="499"/>
        <end position="688"/>
    </location>
</feature>
<dbReference type="Pfam" id="PF09128">
    <property type="entry name" value="RGS-like"/>
    <property type="match status" value="1"/>
</dbReference>
<keyword evidence="6" id="KW-0344">Guanine-nucleotide releasing factor</keyword>
<dbReference type="InterPro" id="IPR035899">
    <property type="entry name" value="DBL_dom_sf"/>
</dbReference>
<feature type="region of interest" description="Disordered" evidence="8">
    <location>
        <begin position="908"/>
        <end position="937"/>
    </location>
</feature>
<dbReference type="Pfam" id="PF00621">
    <property type="entry name" value="RhoGEF"/>
    <property type="match status" value="1"/>
</dbReference>
<evidence type="ECO:0000256" key="3">
    <source>
        <dbReference type="ARBA" id="ARBA00022468"/>
    </source>
</evidence>
<evidence type="ECO:0000313" key="11">
    <source>
        <dbReference type="Proteomes" id="UP000322234"/>
    </source>
</evidence>
<evidence type="ECO:0000313" key="10">
    <source>
        <dbReference type="EMBL" id="MXQ97072.1"/>
    </source>
</evidence>
<evidence type="ECO:0000256" key="6">
    <source>
        <dbReference type="ARBA" id="ARBA00022658"/>
    </source>
</evidence>
<evidence type="ECO:0000256" key="7">
    <source>
        <dbReference type="ARBA" id="ARBA00023136"/>
    </source>
</evidence>
<feature type="compositionally biased region" description="Basic and acidic residues" evidence="8">
    <location>
        <begin position="398"/>
        <end position="418"/>
    </location>
</feature>
<dbReference type="GO" id="GO:0005096">
    <property type="term" value="F:GTPase activator activity"/>
    <property type="evidence" value="ECO:0007669"/>
    <property type="project" value="UniProtKB-KW"/>
</dbReference>
<gene>
    <name evidence="10" type="ORF">E5288_WYG016543</name>
</gene>
<dbReference type="PANTHER" id="PTHR45872">
    <property type="entry name" value="RHO GUANINE NUCLEOTIDE EXCHANGE FACTOR 2, ISOFORM D"/>
    <property type="match status" value="1"/>
</dbReference>
<feature type="compositionally biased region" description="Polar residues" evidence="8">
    <location>
        <begin position="844"/>
        <end position="860"/>
    </location>
</feature>
<dbReference type="SUPFAM" id="SSF48065">
    <property type="entry name" value="DBL homology domain (DH-domain)"/>
    <property type="match status" value="1"/>
</dbReference>
<dbReference type="GO" id="GO:0005085">
    <property type="term" value="F:guanyl-nucleotide exchange factor activity"/>
    <property type="evidence" value="ECO:0007669"/>
    <property type="project" value="UniProtKB-KW"/>
</dbReference>
<dbReference type="InterPro" id="IPR015212">
    <property type="entry name" value="RGS-like_dom"/>
</dbReference>
<dbReference type="GO" id="GO:0007186">
    <property type="term" value="P:G protein-coupled receptor signaling pathway"/>
    <property type="evidence" value="ECO:0007669"/>
    <property type="project" value="TreeGrafter"/>
</dbReference>
<evidence type="ECO:0000256" key="2">
    <source>
        <dbReference type="ARBA" id="ARBA00004496"/>
    </source>
</evidence>
<feature type="region of interest" description="Disordered" evidence="8">
    <location>
        <begin position="831"/>
        <end position="868"/>
    </location>
</feature>